<dbReference type="InterPro" id="IPR036397">
    <property type="entry name" value="RNaseH_sf"/>
</dbReference>
<reference evidence="2 3" key="1">
    <citation type="submission" date="2024-10" db="EMBL/GenBank/DDBJ databases">
        <title>The Natural Products Discovery Center: Release of the First 8490 Sequenced Strains for Exploring Actinobacteria Biosynthetic Diversity.</title>
        <authorList>
            <person name="Kalkreuter E."/>
            <person name="Kautsar S.A."/>
            <person name="Yang D."/>
            <person name="Bader C.D."/>
            <person name="Teijaro C.N."/>
            <person name="Fluegel L."/>
            <person name="Davis C.M."/>
            <person name="Simpson J.R."/>
            <person name="Lauterbach L."/>
            <person name="Steele A.D."/>
            <person name="Gui C."/>
            <person name="Meng S."/>
            <person name="Li G."/>
            <person name="Viehrig K."/>
            <person name="Ye F."/>
            <person name="Su P."/>
            <person name="Kiefer A.F."/>
            <person name="Nichols A."/>
            <person name="Cepeda A.J."/>
            <person name="Yan W."/>
            <person name="Fan B."/>
            <person name="Jiang Y."/>
            <person name="Adhikari A."/>
            <person name="Zheng C.-J."/>
            <person name="Schuster L."/>
            <person name="Cowan T.M."/>
            <person name="Smanski M.J."/>
            <person name="Chevrette M.G."/>
            <person name="De Carvalho L.P.S."/>
            <person name="Shen B."/>
        </authorList>
    </citation>
    <scope>NUCLEOTIDE SEQUENCE [LARGE SCALE GENOMIC DNA]</scope>
    <source>
        <strain evidence="2 3">NPDC006488</strain>
    </source>
</reference>
<dbReference type="InterPro" id="IPR038717">
    <property type="entry name" value="Tc1-like_DDE_dom"/>
</dbReference>
<evidence type="ECO:0000259" key="1">
    <source>
        <dbReference type="Pfam" id="PF13358"/>
    </source>
</evidence>
<accession>A0ABW6MI81</accession>
<dbReference type="EMBL" id="JBIAHM010000016">
    <property type="protein sequence ID" value="MFE9604415.1"/>
    <property type="molecule type" value="Genomic_DNA"/>
</dbReference>
<evidence type="ECO:0000313" key="3">
    <source>
        <dbReference type="Proteomes" id="UP001601303"/>
    </source>
</evidence>
<protein>
    <submittedName>
        <fullName evidence="2">Transposase</fullName>
    </submittedName>
</protein>
<name>A0ABW6MI81_9ACTN</name>
<dbReference type="Pfam" id="PF13358">
    <property type="entry name" value="DDE_3"/>
    <property type="match status" value="1"/>
</dbReference>
<evidence type="ECO:0000313" key="2">
    <source>
        <dbReference type="EMBL" id="MFE9604415.1"/>
    </source>
</evidence>
<sequence length="183" mass="21175">MTPPIARTWARRGRTPVIRVRGRSRRRVSIAALTCHKPGERSRLIYRPRRDDGRRDGRKSFAWTDYRDLLITAHAQLGDPIVLVWDNLNVHLAYGMRQFIARQDWLIVYQLPSYAPDLNPVEGIWSLLRRGWLSNTAFTTPEHLIQTIRHGMRKIQYRPHLIDGCLAGTGLTLTTTTTRVQAQ</sequence>
<dbReference type="Gene3D" id="3.30.420.10">
    <property type="entry name" value="Ribonuclease H-like superfamily/Ribonuclease H"/>
    <property type="match status" value="1"/>
</dbReference>
<dbReference type="Proteomes" id="UP001601303">
    <property type="component" value="Unassembled WGS sequence"/>
</dbReference>
<keyword evidence="3" id="KW-1185">Reference proteome</keyword>
<feature type="domain" description="Tc1-like transposase DDE" evidence="1">
    <location>
        <begin position="6"/>
        <end position="144"/>
    </location>
</feature>
<proteinExistence type="predicted"/>
<comment type="caution">
    <text evidence="2">The sequence shown here is derived from an EMBL/GenBank/DDBJ whole genome shotgun (WGS) entry which is preliminary data.</text>
</comment>
<dbReference type="RefSeq" id="WP_388113350.1">
    <property type="nucleotide sequence ID" value="NZ_JBIAHM010000016.1"/>
</dbReference>
<organism evidence="2 3">
    <name type="scientific">Streptomyces hokutonensis</name>
    <dbReference type="NCBI Taxonomy" id="1306990"/>
    <lineage>
        <taxon>Bacteria</taxon>
        <taxon>Bacillati</taxon>
        <taxon>Actinomycetota</taxon>
        <taxon>Actinomycetes</taxon>
        <taxon>Kitasatosporales</taxon>
        <taxon>Streptomycetaceae</taxon>
        <taxon>Streptomyces</taxon>
    </lineage>
</organism>
<gene>
    <name evidence="2" type="ORF">ACFYNQ_38440</name>
</gene>